<dbReference type="GO" id="GO:0005524">
    <property type="term" value="F:ATP binding"/>
    <property type="evidence" value="ECO:0007669"/>
    <property type="project" value="UniProtKB-KW"/>
</dbReference>
<dbReference type="SUPFAM" id="SSF52540">
    <property type="entry name" value="P-loop containing nucleoside triphosphate hydrolases"/>
    <property type="match status" value="1"/>
</dbReference>
<dbReference type="Gene3D" id="1.10.8.430">
    <property type="entry name" value="Helical domain of apoptotic protease-activating factors"/>
    <property type="match status" value="1"/>
</dbReference>
<evidence type="ECO:0000259" key="5">
    <source>
        <dbReference type="Pfam" id="PF00931"/>
    </source>
</evidence>
<dbReference type="InterPro" id="IPR027417">
    <property type="entry name" value="P-loop_NTPase"/>
</dbReference>
<evidence type="ECO:0000256" key="4">
    <source>
        <dbReference type="ARBA" id="ARBA00022840"/>
    </source>
</evidence>
<evidence type="ECO:0008006" key="11">
    <source>
        <dbReference type="Google" id="ProtNLM"/>
    </source>
</evidence>
<dbReference type="PANTHER" id="PTHR36766">
    <property type="entry name" value="PLANT BROAD-SPECTRUM MILDEW RESISTANCE PROTEIN RPW8"/>
    <property type="match status" value="1"/>
</dbReference>
<evidence type="ECO:0000256" key="3">
    <source>
        <dbReference type="ARBA" id="ARBA00022821"/>
    </source>
</evidence>
<evidence type="ECO:0000259" key="6">
    <source>
        <dbReference type="Pfam" id="PF18052"/>
    </source>
</evidence>
<sequence>MAESIAFDIITKLSSPLLQQLGLWWNFKDDLQDLRSIVSAISAVLLDAEERSVSSNLVKDCLEKLKDALYDADDLLDDIHTEALRKDQMSGNKLTREVRVFFSSSNQFAYGLKMGRKIKAIKARLSSIQNETKMLNLVERYHPEETPFMAKRRQQTHSFVRKDEIIGRDDDKAALLKLLLEFESEENVYFIPIVGIGGLGKTALAQLVYNDETVKDHFELKMWVCVSDVFDVKLIVANIIKSVTNHAPDQNLDMDQLQKQLRDKIDGKKYLLVLDDIWNEEREQWSSLKKLLMGGDKGSRILVTSRSLRVAKLTSKCQPHVLRGLSDDDAWFLFKEIAFEQRPADSKNSAFVEVGKQILGKCGGVPLVIKAIAGTLSFKETENEWLSFKDTELARVSQNGGEILPTLKLSYDHLPSQLKHCFAYCRLYPKDHRFNAQRLVQFWIAQGFVKQLNPNQSLEEIGFGYFRSLVERSFFQEVEDLPWGMTCKMHDFMHDLAELVAGREISILDSNSSGSEVDEKCRHLSIDFSLIHLFKGKKLRTLLRSRNNWVENMTDSAWDWIISNCRCLRVLELRSLNLNTIPDSIHKLKHLRYLDLSFNKNLKILPKSICKTQNLQVLKLDYCDRLEELPKKIEKLVNLIHLGCKYCQRLTHMPSGIGKLTSLQTLSMFVVDKDGSHGAAAADLSELSGLNNLRGDLTITNLGFVRNAKEKFRAANLKGKQHLRELHLEWSGYVPNTSDGDDEEKSLEDLQPHPNLKELCVVGWRGDPKFPSWLYLLTNLTSIEIRGPSKFKYLPSFAQLPYLQRLWISELTELEYMHDNDCNGGQGESESFFPSLTFLTLMKCPNMKSWWKRPVDNDKGGDKDRTVIGASTMAFPCLFSLWIEDCPLTSMPLYPSLDELRLVNTSSMPLKHTIQMSTTIIEPSTSSLPLSNVFLKNIEELDPDNEFLQNLTSLEHLVIASCHWLKSLPVWLQQLSRLKSLKITDCKELDLEGIQWEPLKNLSRLEIDNLPQLVSLPLWLQHLVRLESLVIKNCSGLRSLFPVFLHLTFLESLKIVGCEELELSAGGIQIFHNCTSLRVLRLENIRKCRHLPEWLQHLTNLQKLRLYNLPNLTSLPDNMCGLTSLEDLSIRENPQLEERCRKDIGADWHKIAHIPEIWVNEVDKGAIATEGHMSISRNLYAGKEVCGARSDVAMFNAIFWESANKIPTDPVSDPIVDSTVLPIPARDLSFGSVAQLKDSVGDWYRCLTDKFGIDSNKALKENQHYSRDDSGKNRDERKVFVFLNALSDILCNFTLDEFCPDPVPEAVPESLHAQAQLEA</sequence>
<dbReference type="Pfam" id="PF00931">
    <property type="entry name" value="NB-ARC"/>
    <property type="match status" value="1"/>
</dbReference>
<evidence type="ECO:0000259" key="7">
    <source>
        <dbReference type="Pfam" id="PF23559"/>
    </source>
</evidence>
<keyword evidence="3" id="KW-0611">Plant defense</keyword>
<protein>
    <recommendedName>
        <fullName evidence="11">Disease resistance protein RGA3</fullName>
    </recommendedName>
</protein>
<evidence type="ECO:0000313" key="9">
    <source>
        <dbReference type="EMBL" id="KAE8725156.1"/>
    </source>
</evidence>
<evidence type="ECO:0000256" key="2">
    <source>
        <dbReference type="ARBA" id="ARBA00022741"/>
    </source>
</evidence>
<name>A0A6A3C8P3_HIBSY</name>
<reference evidence="9" key="1">
    <citation type="submission" date="2019-09" db="EMBL/GenBank/DDBJ databases">
        <title>Draft genome information of white flower Hibiscus syriacus.</title>
        <authorList>
            <person name="Kim Y.-M."/>
        </authorList>
    </citation>
    <scope>NUCLEOTIDE SEQUENCE [LARGE SCALE GENOMIC DNA]</scope>
    <source>
        <strain evidence="9">YM2019G1</strain>
    </source>
</reference>
<dbReference type="InterPro" id="IPR055414">
    <property type="entry name" value="LRR_R13L4/SHOC2-like"/>
</dbReference>
<proteinExistence type="predicted"/>
<keyword evidence="1" id="KW-0677">Repeat</keyword>
<evidence type="ECO:0000259" key="8">
    <source>
        <dbReference type="Pfam" id="PF23598"/>
    </source>
</evidence>
<dbReference type="Proteomes" id="UP000436088">
    <property type="component" value="Unassembled WGS sequence"/>
</dbReference>
<dbReference type="Pfam" id="PF23559">
    <property type="entry name" value="WHD_DRP"/>
    <property type="match status" value="1"/>
</dbReference>
<dbReference type="Gene3D" id="3.40.50.300">
    <property type="entry name" value="P-loop containing nucleotide triphosphate hydrolases"/>
    <property type="match status" value="1"/>
</dbReference>
<comment type="caution">
    <text evidence="9">The sequence shown here is derived from an EMBL/GenBank/DDBJ whole genome shotgun (WGS) entry which is preliminary data.</text>
</comment>
<dbReference type="EMBL" id="VEPZ02000430">
    <property type="protein sequence ID" value="KAE8725156.1"/>
    <property type="molecule type" value="Genomic_DNA"/>
</dbReference>
<dbReference type="InterPro" id="IPR002182">
    <property type="entry name" value="NB-ARC"/>
</dbReference>
<dbReference type="PRINTS" id="PR00364">
    <property type="entry name" value="DISEASERSIST"/>
</dbReference>
<keyword evidence="4" id="KW-0067">ATP-binding</keyword>
<gene>
    <name evidence="9" type="ORF">F3Y22_tig00009009pilonHSYRG00155</name>
</gene>
<dbReference type="InterPro" id="IPR058922">
    <property type="entry name" value="WHD_DRP"/>
</dbReference>
<dbReference type="Pfam" id="PF23598">
    <property type="entry name" value="LRR_14"/>
    <property type="match status" value="1"/>
</dbReference>
<dbReference type="GO" id="GO:0006952">
    <property type="term" value="P:defense response"/>
    <property type="evidence" value="ECO:0007669"/>
    <property type="project" value="UniProtKB-KW"/>
</dbReference>
<dbReference type="GO" id="GO:0051707">
    <property type="term" value="P:response to other organism"/>
    <property type="evidence" value="ECO:0007669"/>
    <property type="project" value="UniProtKB-ARBA"/>
</dbReference>
<dbReference type="GO" id="GO:0043531">
    <property type="term" value="F:ADP binding"/>
    <property type="evidence" value="ECO:0007669"/>
    <property type="project" value="InterPro"/>
</dbReference>
<dbReference type="InterPro" id="IPR042197">
    <property type="entry name" value="Apaf_helical"/>
</dbReference>
<dbReference type="SUPFAM" id="SSF52058">
    <property type="entry name" value="L domain-like"/>
    <property type="match status" value="2"/>
</dbReference>
<dbReference type="FunFam" id="1.10.10.10:FF:000322">
    <property type="entry name" value="Probable disease resistance protein At1g63360"/>
    <property type="match status" value="1"/>
</dbReference>
<dbReference type="Gene3D" id="1.20.5.4130">
    <property type="match status" value="1"/>
</dbReference>
<organism evidence="9 10">
    <name type="scientific">Hibiscus syriacus</name>
    <name type="common">Rose of Sharon</name>
    <dbReference type="NCBI Taxonomy" id="106335"/>
    <lineage>
        <taxon>Eukaryota</taxon>
        <taxon>Viridiplantae</taxon>
        <taxon>Streptophyta</taxon>
        <taxon>Embryophyta</taxon>
        <taxon>Tracheophyta</taxon>
        <taxon>Spermatophyta</taxon>
        <taxon>Magnoliopsida</taxon>
        <taxon>eudicotyledons</taxon>
        <taxon>Gunneridae</taxon>
        <taxon>Pentapetalae</taxon>
        <taxon>rosids</taxon>
        <taxon>malvids</taxon>
        <taxon>Malvales</taxon>
        <taxon>Malvaceae</taxon>
        <taxon>Malvoideae</taxon>
        <taxon>Hibiscus</taxon>
    </lineage>
</organism>
<accession>A0A6A3C8P3</accession>
<evidence type="ECO:0000256" key="1">
    <source>
        <dbReference type="ARBA" id="ARBA00022737"/>
    </source>
</evidence>
<keyword evidence="2" id="KW-0547">Nucleotide-binding</keyword>
<feature type="domain" description="Disease resistance protein winged helix" evidence="7">
    <location>
        <begin position="427"/>
        <end position="497"/>
    </location>
</feature>
<dbReference type="InterPro" id="IPR036388">
    <property type="entry name" value="WH-like_DNA-bd_sf"/>
</dbReference>
<evidence type="ECO:0000313" key="10">
    <source>
        <dbReference type="Proteomes" id="UP000436088"/>
    </source>
</evidence>
<keyword evidence="10" id="KW-1185">Reference proteome</keyword>
<dbReference type="FunFam" id="3.40.50.300:FF:001091">
    <property type="entry name" value="Probable disease resistance protein At1g61300"/>
    <property type="match status" value="1"/>
</dbReference>
<dbReference type="InterPro" id="IPR032675">
    <property type="entry name" value="LRR_dom_sf"/>
</dbReference>
<feature type="domain" description="Disease resistance N-terminal" evidence="6">
    <location>
        <begin position="10"/>
        <end position="93"/>
    </location>
</feature>
<feature type="domain" description="NB-ARC" evidence="5">
    <location>
        <begin position="170"/>
        <end position="341"/>
    </location>
</feature>
<dbReference type="Gene3D" id="3.80.10.10">
    <property type="entry name" value="Ribonuclease Inhibitor"/>
    <property type="match status" value="4"/>
</dbReference>
<dbReference type="InterPro" id="IPR041118">
    <property type="entry name" value="Rx_N"/>
</dbReference>
<feature type="domain" description="Disease resistance R13L4/SHOC-2-like LRR" evidence="8">
    <location>
        <begin position="562"/>
        <end position="850"/>
    </location>
</feature>
<dbReference type="PANTHER" id="PTHR36766:SF40">
    <property type="entry name" value="DISEASE RESISTANCE PROTEIN RGA3"/>
    <property type="match status" value="1"/>
</dbReference>
<dbReference type="Gene3D" id="1.10.10.10">
    <property type="entry name" value="Winged helix-like DNA-binding domain superfamily/Winged helix DNA-binding domain"/>
    <property type="match status" value="1"/>
</dbReference>
<dbReference type="Pfam" id="PF18052">
    <property type="entry name" value="Rx_N"/>
    <property type="match status" value="1"/>
</dbReference>